<dbReference type="Pfam" id="PF02434">
    <property type="entry name" value="Fringe"/>
    <property type="match status" value="1"/>
</dbReference>
<keyword evidence="7" id="KW-1133">Transmembrane helix</keyword>
<dbReference type="Gene3D" id="3.90.550.50">
    <property type="match status" value="1"/>
</dbReference>
<protein>
    <recommendedName>
        <fullName evidence="11">Fringe-like glycosyltransferase domain-containing protein</fullName>
    </recommendedName>
</protein>
<evidence type="ECO:0000313" key="12">
    <source>
        <dbReference type="EMBL" id="TMS36494.1"/>
    </source>
</evidence>
<keyword evidence="10" id="KW-0732">Signal</keyword>
<dbReference type="GO" id="GO:0016020">
    <property type="term" value="C:membrane"/>
    <property type="evidence" value="ECO:0007669"/>
    <property type="project" value="UniProtKB-SubCell"/>
</dbReference>
<evidence type="ECO:0000256" key="3">
    <source>
        <dbReference type="ARBA" id="ARBA00022676"/>
    </source>
</evidence>
<dbReference type="GO" id="GO:0012505">
    <property type="term" value="C:endomembrane system"/>
    <property type="evidence" value="ECO:0007669"/>
    <property type="project" value="UniProtKB-SubCell"/>
</dbReference>
<keyword evidence="5" id="KW-0812">Transmembrane</keyword>
<feature type="domain" description="Fringe-like glycosyltransferase" evidence="11">
    <location>
        <begin position="38"/>
        <end position="279"/>
    </location>
</feature>
<reference evidence="12 13" key="1">
    <citation type="journal article" date="2015" name="Genome Biol.">
        <title>Comparative genomics of Steinernema reveals deeply conserved gene regulatory networks.</title>
        <authorList>
            <person name="Dillman A.R."/>
            <person name="Macchietto M."/>
            <person name="Porter C.F."/>
            <person name="Rogers A."/>
            <person name="Williams B."/>
            <person name="Antoshechkin I."/>
            <person name="Lee M.M."/>
            <person name="Goodwin Z."/>
            <person name="Lu X."/>
            <person name="Lewis E.E."/>
            <person name="Goodrich-Blair H."/>
            <person name="Stock S.P."/>
            <person name="Adams B.J."/>
            <person name="Sternberg P.W."/>
            <person name="Mortazavi A."/>
        </authorList>
    </citation>
    <scope>NUCLEOTIDE SEQUENCE [LARGE SCALE GENOMIC DNA]</scope>
    <source>
        <strain evidence="12 13">ALL</strain>
    </source>
</reference>
<keyword evidence="6" id="KW-0735">Signal-anchor</keyword>
<keyword evidence="3" id="KW-0328">Glycosyltransferase</keyword>
<dbReference type="EMBL" id="AZBU02000001">
    <property type="protein sequence ID" value="TMS36494.1"/>
    <property type="molecule type" value="Genomic_DNA"/>
</dbReference>
<organism evidence="12 13">
    <name type="scientific">Steinernema carpocapsae</name>
    <name type="common">Entomopathogenic nematode</name>
    <dbReference type="NCBI Taxonomy" id="34508"/>
    <lineage>
        <taxon>Eukaryota</taxon>
        <taxon>Metazoa</taxon>
        <taxon>Ecdysozoa</taxon>
        <taxon>Nematoda</taxon>
        <taxon>Chromadorea</taxon>
        <taxon>Rhabditida</taxon>
        <taxon>Tylenchina</taxon>
        <taxon>Panagrolaimomorpha</taxon>
        <taxon>Strongyloidoidea</taxon>
        <taxon>Steinernematidae</taxon>
        <taxon>Steinernema</taxon>
    </lineage>
</organism>
<evidence type="ECO:0000256" key="1">
    <source>
        <dbReference type="ARBA" id="ARBA00004606"/>
    </source>
</evidence>
<dbReference type="InterPro" id="IPR003378">
    <property type="entry name" value="Fringe-like_glycosylTrfase"/>
</dbReference>
<gene>
    <name evidence="12" type="ORF">L596_003644</name>
</gene>
<evidence type="ECO:0000256" key="4">
    <source>
        <dbReference type="ARBA" id="ARBA00022679"/>
    </source>
</evidence>
<keyword evidence="13" id="KW-1185">Reference proteome</keyword>
<sequence length="297" mass="33886">MEVTVILSVLLWFAAHFRFSEGYGRVVRDVRLQSKDSNRLTITVKTTSKFHESRARDIADTWFQLAPENIFFFTDSFDDKLNKSLGGHLINTGCGKGHSRDRLNCKTNAELDLFTQRLSDWACHFDDDNYVNVKTLLNVLDLYDHNQDWYIGKSSTQRPVELDTKNGKVTFWFATGGAGICLSRALVRKMTKYVANGGFAKMGSYLSLPDDMLLGYLISHKLSVSLTTDNRFHSHFEDLALIDRFELAEQVSLSAGSYDKQVHNLVDVPVAFSTEIDKQRFRSLHCFLFSKRCPDIV</sequence>
<comment type="caution">
    <text evidence="12">The sequence shown here is derived from an EMBL/GenBank/DDBJ whole genome shotgun (WGS) entry which is preliminary data.</text>
</comment>
<dbReference type="STRING" id="34508.A0A4U8UUA3"/>
<dbReference type="GO" id="GO:0016757">
    <property type="term" value="F:glycosyltransferase activity"/>
    <property type="evidence" value="ECO:0007669"/>
    <property type="project" value="UniProtKB-KW"/>
</dbReference>
<comment type="subcellular location">
    <subcellularLocation>
        <location evidence="9">Endomembrane system</location>
        <topology evidence="9">Single-pass membrane protein</topology>
    </subcellularLocation>
    <subcellularLocation>
        <location evidence="1">Membrane</location>
        <topology evidence="1">Single-pass type II membrane protein</topology>
    </subcellularLocation>
</comment>
<comment type="similarity">
    <text evidence="2">Belongs to the glycosyltransferase 31 family.</text>
</comment>
<dbReference type="OrthoDB" id="8959630at2759"/>
<evidence type="ECO:0000256" key="10">
    <source>
        <dbReference type="SAM" id="SignalP"/>
    </source>
</evidence>
<evidence type="ECO:0000256" key="8">
    <source>
        <dbReference type="ARBA" id="ARBA00023136"/>
    </source>
</evidence>
<proteinExistence type="inferred from homology"/>
<evidence type="ECO:0000256" key="2">
    <source>
        <dbReference type="ARBA" id="ARBA00008661"/>
    </source>
</evidence>
<evidence type="ECO:0000256" key="9">
    <source>
        <dbReference type="ARBA" id="ARBA00037847"/>
    </source>
</evidence>
<evidence type="ECO:0000259" key="11">
    <source>
        <dbReference type="Pfam" id="PF02434"/>
    </source>
</evidence>
<dbReference type="AlphaFoldDB" id="A0A4U8UUA3"/>
<accession>A0A4U8UUA3</accession>
<evidence type="ECO:0000313" key="13">
    <source>
        <dbReference type="Proteomes" id="UP000298663"/>
    </source>
</evidence>
<keyword evidence="4" id="KW-0808">Transferase</keyword>
<feature type="chain" id="PRO_5020436177" description="Fringe-like glycosyltransferase domain-containing protein" evidence="10">
    <location>
        <begin position="23"/>
        <end position="297"/>
    </location>
</feature>
<evidence type="ECO:0000256" key="7">
    <source>
        <dbReference type="ARBA" id="ARBA00022989"/>
    </source>
</evidence>
<feature type="signal peptide" evidence="10">
    <location>
        <begin position="1"/>
        <end position="22"/>
    </location>
</feature>
<evidence type="ECO:0000256" key="6">
    <source>
        <dbReference type="ARBA" id="ARBA00022968"/>
    </source>
</evidence>
<name>A0A4U8UUA3_STECR</name>
<dbReference type="Proteomes" id="UP000298663">
    <property type="component" value="Unassembled WGS sequence"/>
</dbReference>
<reference evidence="12 13" key="2">
    <citation type="journal article" date="2019" name="G3 (Bethesda)">
        <title>Hybrid Assembly of the Genome of the Entomopathogenic Nematode Steinernema carpocapsae Identifies the X-Chromosome.</title>
        <authorList>
            <person name="Serra L."/>
            <person name="Macchietto M."/>
            <person name="Macias-Munoz A."/>
            <person name="McGill C.J."/>
            <person name="Rodriguez I.M."/>
            <person name="Rodriguez B."/>
            <person name="Murad R."/>
            <person name="Mortazavi A."/>
        </authorList>
    </citation>
    <scope>NUCLEOTIDE SEQUENCE [LARGE SCALE GENOMIC DNA]</scope>
    <source>
        <strain evidence="12 13">ALL</strain>
    </source>
</reference>
<dbReference type="PANTHER" id="PTHR10811">
    <property type="entry name" value="FRINGE-RELATED"/>
    <property type="match status" value="1"/>
</dbReference>
<keyword evidence="8" id="KW-0472">Membrane</keyword>
<evidence type="ECO:0000256" key="5">
    <source>
        <dbReference type="ARBA" id="ARBA00022692"/>
    </source>
</evidence>